<feature type="signal peptide" evidence="2">
    <location>
        <begin position="1"/>
        <end position="16"/>
    </location>
</feature>
<keyword evidence="4" id="KW-1185">Reference proteome</keyword>
<sequence length="105" mass="11363">MPSCLVLLVLGCVVSGGGVVPGGFLGLKPSPRWNTNHQHFSSSTTTSNISTLVLPPPDHRTLILGRQDSHRTHKTHTKKCPQSRVGQMGSSKFCQIRLGWTHPLG</sequence>
<dbReference type="AlphaFoldDB" id="A0A5B0R449"/>
<dbReference type="EMBL" id="VSWC01000001">
    <property type="protein sequence ID" value="KAA1120063.1"/>
    <property type="molecule type" value="Genomic_DNA"/>
</dbReference>
<reference evidence="3 4" key="1">
    <citation type="submission" date="2019-05" db="EMBL/GenBank/DDBJ databases">
        <title>Emergence of the Ug99 lineage of the wheat stem rust pathogen through somatic hybridization.</title>
        <authorList>
            <person name="Li F."/>
            <person name="Upadhyaya N.M."/>
            <person name="Sperschneider J."/>
            <person name="Matny O."/>
            <person name="Nguyen-Phuc H."/>
            <person name="Mago R."/>
            <person name="Raley C."/>
            <person name="Miller M.E."/>
            <person name="Silverstein K.A.T."/>
            <person name="Henningsen E."/>
            <person name="Hirsch C.D."/>
            <person name="Visser B."/>
            <person name="Pretorius Z.A."/>
            <person name="Steffenson B.J."/>
            <person name="Schwessinger B."/>
            <person name="Dodds P.N."/>
            <person name="Figueroa M."/>
        </authorList>
    </citation>
    <scope>NUCLEOTIDE SEQUENCE [LARGE SCALE GENOMIC DNA]</scope>
    <source>
        <strain evidence="3">21-0</strain>
    </source>
</reference>
<feature type="chain" id="PRO_5023000642" description="Secreted protein" evidence="2">
    <location>
        <begin position="17"/>
        <end position="105"/>
    </location>
</feature>
<protein>
    <recommendedName>
        <fullName evidence="5">Secreted protein</fullName>
    </recommendedName>
</protein>
<evidence type="ECO:0000313" key="4">
    <source>
        <dbReference type="Proteomes" id="UP000324748"/>
    </source>
</evidence>
<dbReference type="Proteomes" id="UP000324748">
    <property type="component" value="Unassembled WGS sequence"/>
</dbReference>
<feature type="region of interest" description="Disordered" evidence="1">
    <location>
        <begin position="65"/>
        <end position="86"/>
    </location>
</feature>
<keyword evidence="2" id="KW-0732">Signal</keyword>
<evidence type="ECO:0000256" key="2">
    <source>
        <dbReference type="SAM" id="SignalP"/>
    </source>
</evidence>
<proteinExistence type="predicted"/>
<feature type="compositionally biased region" description="Basic residues" evidence="1">
    <location>
        <begin position="71"/>
        <end position="81"/>
    </location>
</feature>
<evidence type="ECO:0000256" key="1">
    <source>
        <dbReference type="SAM" id="MobiDB-lite"/>
    </source>
</evidence>
<organism evidence="3 4">
    <name type="scientific">Puccinia graminis f. sp. tritici</name>
    <dbReference type="NCBI Taxonomy" id="56615"/>
    <lineage>
        <taxon>Eukaryota</taxon>
        <taxon>Fungi</taxon>
        <taxon>Dikarya</taxon>
        <taxon>Basidiomycota</taxon>
        <taxon>Pucciniomycotina</taxon>
        <taxon>Pucciniomycetes</taxon>
        <taxon>Pucciniales</taxon>
        <taxon>Pucciniaceae</taxon>
        <taxon>Puccinia</taxon>
    </lineage>
</organism>
<accession>A0A5B0R449</accession>
<name>A0A5B0R449_PUCGR</name>
<gene>
    <name evidence="3" type="ORF">PGT21_037100</name>
</gene>
<evidence type="ECO:0008006" key="5">
    <source>
        <dbReference type="Google" id="ProtNLM"/>
    </source>
</evidence>
<evidence type="ECO:0000313" key="3">
    <source>
        <dbReference type="EMBL" id="KAA1120063.1"/>
    </source>
</evidence>
<comment type="caution">
    <text evidence="3">The sequence shown here is derived from an EMBL/GenBank/DDBJ whole genome shotgun (WGS) entry which is preliminary data.</text>
</comment>